<accession>A0A0W0TVY7</accession>
<organism evidence="12 13">
    <name type="scientific">Legionella geestiana</name>
    <dbReference type="NCBI Taxonomy" id="45065"/>
    <lineage>
        <taxon>Bacteria</taxon>
        <taxon>Pseudomonadati</taxon>
        <taxon>Pseudomonadota</taxon>
        <taxon>Gammaproteobacteria</taxon>
        <taxon>Legionellales</taxon>
        <taxon>Legionellaceae</taxon>
        <taxon>Legionella</taxon>
    </lineage>
</organism>
<dbReference type="PATRIC" id="fig|45065.4.peg.1240"/>
<dbReference type="NCBIfam" id="TIGR04407">
    <property type="entry name" value="LptF_YjgP"/>
    <property type="match status" value="1"/>
</dbReference>
<keyword evidence="8" id="KW-0812">Transmembrane</keyword>
<evidence type="ECO:0000256" key="2">
    <source>
        <dbReference type="ARBA" id="ARBA00004429"/>
    </source>
</evidence>
<evidence type="ECO:0000256" key="7">
    <source>
        <dbReference type="ARBA" id="ARBA00022519"/>
    </source>
</evidence>
<evidence type="ECO:0000256" key="3">
    <source>
        <dbReference type="ARBA" id="ARBA00007725"/>
    </source>
</evidence>
<dbReference type="PANTHER" id="PTHR33529:SF7">
    <property type="entry name" value="LIPOPOLYSACCHARIDE EXPORT SYSTEM PERMEASE PROTEIN LPTF"/>
    <property type="match status" value="1"/>
</dbReference>
<name>A0A0W0TVY7_9GAMM</name>
<dbReference type="GO" id="GO:0055085">
    <property type="term" value="P:transmembrane transport"/>
    <property type="evidence" value="ECO:0007669"/>
    <property type="project" value="InterPro"/>
</dbReference>
<evidence type="ECO:0000313" key="13">
    <source>
        <dbReference type="Proteomes" id="UP000054785"/>
    </source>
</evidence>
<evidence type="ECO:0000313" key="12">
    <source>
        <dbReference type="EMBL" id="KTC99662.1"/>
    </source>
</evidence>
<dbReference type="Pfam" id="PF03739">
    <property type="entry name" value="LptF_LptG"/>
    <property type="match status" value="1"/>
</dbReference>
<sequence length="359" mass="40627">MRIFRYLAKEVFVTLASLTTILMLIFMSNQFVRYLNRAASGQFPVMAILKLMMLELPNLMGLLLPLGFFMALLIAYGRLYAESEMTVLRACGYGQGQLLRHSLWMAAVVAVIVGCIMIWFSPAIAAERARLLRTTGLQTLIQTVPPGSFQSVSRGRDVFYIEALSRDRAYAENVFLARQTRKGRNIQWDVLWAERANTMTDPETHEDFVILKDGRAYGGVPGLAAWQLATFESYTFRLPHPVMVDRGDFRTAETASLLPLNNPDRRKAAELQWRLAVPIMALVLTLVGVPLSRVNPRAGKFASLVPAIVIYIVYANFIFIARNWIISGKLPVWLGMWWLHLAVALLGVFLFWRNERNPA</sequence>
<evidence type="ECO:0000256" key="10">
    <source>
        <dbReference type="ARBA" id="ARBA00023136"/>
    </source>
</evidence>
<comment type="subunit">
    <text evidence="11">Component of the lipopolysaccharide transport and assembly complex. The LptBFG transporter is composed of two ATP-binding proteins (LptB) and two transmembrane proteins (LptF and LptG).</text>
</comment>
<evidence type="ECO:0000256" key="9">
    <source>
        <dbReference type="ARBA" id="ARBA00022989"/>
    </source>
</evidence>
<evidence type="ECO:0000256" key="5">
    <source>
        <dbReference type="ARBA" id="ARBA00022448"/>
    </source>
</evidence>
<comment type="similarity">
    <text evidence="3">Belongs to the LptF/LptG family.</text>
</comment>
<evidence type="ECO:0000256" key="8">
    <source>
        <dbReference type="ARBA" id="ARBA00022692"/>
    </source>
</evidence>
<keyword evidence="9" id="KW-1133">Transmembrane helix</keyword>
<comment type="subcellular location">
    <subcellularLocation>
        <location evidence="2">Cell inner membrane</location>
        <topology evidence="2">Multi-pass membrane protein</topology>
    </subcellularLocation>
</comment>
<dbReference type="GO" id="GO:0043190">
    <property type="term" value="C:ATP-binding cassette (ABC) transporter complex"/>
    <property type="evidence" value="ECO:0007669"/>
    <property type="project" value="InterPro"/>
</dbReference>
<dbReference type="GO" id="GO:0015920">
    <property type="term" value="P:lipopolysaccharide transport"/>
    <property type="evidence" value="ECO:0007669"/>
    <property type="project" value="TreeGrafter"/>
</dbReference>
<evidence type="ECO:0000256" key="4">
    <source>
        <dbReference type="ARBA" id="ARBA00014213"/>
    </source>
</evidence>
<dbReference type="RefSeq" id="WP_028387388.1">
    <property type="nucleotide sequence ID" value="NZ_CAAAHN010000007.1"/>
</dbReference>
<protein>
    <recommendedName>
        <fullName evidence="4">Lipopolysaccharide export system permease protein LptF</fullName>
    </recommendedName>
</protein>
<dbReference type="Proteomes" id="UP000054785">
    <property type="component" value="Unassembled WGS sequence"/>
</dbReference>
<comment type="function">
    <text evidence="1">Part of the ABC transporter complex LptBFG involved in the translocation of lipopolysaccharide (LPS) from the inner membrane to the outer membrane.</text>
</comment>
<dbReference type="STRING" id="45065.Lgee_1154"/>
<evidence type="ECO:0000256" key="1">
    <source>
        <dbReference type="ARBA" id="ARBA00002265"/>
    </source>
</evidence>
<evidence type="ECO:0000256" key="11">
    <source>
        <dbReference type="ARBA" id="ARBA00026081"/>
    </source>
</evidence>
<keyword evidence="10" id="KW-0472">Membrane</keyword>
<dbReference type="OrthoDB" id="9778062at2"/>
<evidence type="ECO:0000256" key="6">
    <source>
        <dbReference type="ARBA" id="ARBA00022475"/>
    </source>
</evidence>
<dbReference type="EMBL" id="LNYC01000044">
    <property type="protein sequence ID" value="KTC99662.1"/>
    <property type="molecule type" value="Genomic_DNA"/>
</dbReference>
<dbReference type="InterPro" id="IPR030922">
    <property type="entry name" value="LptF"/>
</dbReference>
<dbReference type="AlphaFoldDB" id="A0A0W0TVY7"/>
<keyword evidence="5" id="KW-0813">Transport</keyword>
<comment type="caution">
    <text evidence="12">The sequence shown here is derived from an EMBL/GenBank/DDBJ whole genome shotgun (WGS) entry which is preliminary data.</text>
</comment>
<dbReference type="PANTHER" id="PTHR33529">
    <property type="entry name" value="SLR0882 PROTEIN-RELATED"/>
    <property type="match status" value="1"/>
</dbReference>
<keyword evidence="13" id="KW-1185">Reference proteome</keyword>
<keyword evidence="6" id="KW-1003">Cell membrane</keyword>
<gene>
    <name evidence="12" type="ORF">Lgee_1154</name>
</gene>
<reference evidence="12 13" key="1">
    <citation type="submission" date="2015-11" db="EMBL/GenBank/DDBJ databases">
        <title>Genomic analysis of 38 Legionella species identifies large and diverse effector repertoires.</title>
        <authorList>
            <person name="Burstein D."/>
            <person name="Amaro F."/>
            <person name="Zusman T."/>
            <person name="Lifshitz Z."/>
            <person name="Cohen O."/>
            <person name="Gilbert J.A."/>
            <person name="Pupko T."/>
            <person name="Shuman H.A."/>
            <person name="Segal G."/>
        </authorList>
    </citation>
    <scope>NUCLEOTIDE SEQUENCE [LARGE SCALE GENOMIC DNA]</scope>
    <source>
        <strain evidence="12 13">ATCC 49504</strain>
    </source>
</reference>
<dbReference type="InterPro" id="IPR005495">
    <property type="entry name" value="LptG/LptF_permease"/>
</dbReference>
<proteinExistence type="inferred from homology"/>
<keyword evidence="7" id="KW-0997">Cell inner membrane</keyword>